<sequence length="198" mass="22799">MVAGAGESQEVERLLSYADDLVGVLRVSTDRDINARVGAGVRRLLSACRSEADDLELKIKEYQEKIDFCKEKTDKAKVETIADDELNALESKMEENLQEEKQLREELRVLLDELDDLDHQRVSIKERTDAVKKKKKDTQKAKRLLSMCMSVTNVVPNLEDQDKVSGKIIDQNSRRMEKFEFENTKPPVEICDELWKKI</sequence>
<dbReference type="OrthoDB" id="1906227at2759"/>
<gene>
    <name evidence="2" type="ORF">BDA96_06G103400</name>
</gene>
<dbReference type="AlphaFoldDB" id="A0A921QQC7"/>
<reference evidence="2" key="2">
    <citation type="submission" date="2020-10" db="EMBL/GenBank/DDBJ databases">
        <authorList>
            <person name="Cooper E.A."/>
            <person name="Brenton Z.W."/>
            <person name="Flinn B.S."/>
            <person name="Jenkins J."/>
            <person name="Shu S."/>
            <person name="Flowers D."/>
            <person name="Luo F."/>
            <person name="Wang Y."/>
            <person name="Xia P."/>
            <person name="Barry K."/>
            <person name="Daum C."/>
            <person name="Lipzen A."/>
            <person name="Yoshinaga Y."/>
            <person name="Schmutz J."/>
            <person name="Saski C."/>
            <person name="Vermerris W."/>
            <person name="Kresovich S."/>
        </authorList>
    </citation>
    <scope>NUCLEOTIDE SEQUENCE</scope>
</reference>
<evidence type="ECO:0008006" key="4">
    <source>
        <dbReference type="Google" id="ProtNLM"/>
    </source>
</evidence>
<dbReference type="Gene3D" id="1.10.287.1490">
    <property type="match status" value="1"/>
</dbReference>
<accession>A0A921QQC7</accession>
<evidence type="ECO:0000313" key="3">
    <source>
        <dbReference type="Proteomes" id="UP000807115"/>
    </source>
</evidence>
<name>A0A921QQC7_SORBI</name>
<feature type="coiled-coil region" evidence="1">
    <location>
        <begin position="45"/>
        <end position="127"/>
    </location>
</feature>
<evidence type="ECO:0000256" key="1">
    <source>
        <dbReference type="SAM" id="Coils"/>
    </source>
</evidence>
<dbReference type="GO" id="GO:0051983">
    <property type="term" value="P:regulation of chromosome segregation"/>
    <property type="evidence" value="ECO:0007669"/>
    <property type="project" value="InterPro"/>
</dbReference>
<protein>
    <recommendedName>
        <fullName evidence="4">Kinetochore protein Spc24</fullName>
    </recommendedName>
</protein>
<keyword evidence="1" id="KW-0175">Coiled coil</keyword>
<organism evidence="2 3">
    <name type="scientific">Sorghum bicolor</name>
    <name type="common">Sorghum</name>
    <name type="synonym">Sorghum vulgare</name>
    <dbReference type="NCBI Taxonomy" id="4558"/>
    <lineage>
        <taxon>Eukaryota</taxon>
        <taxon>Viridiplantae</taxon>
        <taxon>Streptophyta</taxon>
        <taxon>Embryophyta</taxon>
        <taxon>Tracheophyta</taxon>
        <taxon>Spermatophyta</taxon>
        <taxon>Magnoliopsida</taxon>
        <taxon>Liliopsida</taxon>
        <taxon>Poales</taxon>
        <taxon>Poaceae</taxon>
        <taxon>PACMAD clade</taxon>
        <taxon>Panicoideae</taxon>
        <taxon>Andropogonodae</taxon>
        <taxon>Andropogoneae</taxon>
        <taxon>Sorghinae</taxon>
        <taxon>Sorghum</taxon>
    </lineage>
</organism>
<proteinExistence type="predicted"/>
<dbReference type="InterPro" id="IPR044951">
    <property type="entry name" value="SPC24-like"/>
</dbReference>
<dbReference type="PANTHER" id="PTHR35730:SF2">
    <property type="entry name" value="KINETOCHORE PROTEIN SPC24 HOMOLOG-RELATED"/>
    <property type="match status" value="1"/>
</dbReference>
<dbReference type="Proteomes" id="UP000807115">
    <property type="component" value="Chromosome 6"/>
</dbReference>
<reference evidence="2" key="1">
    <citation type="journal article" date="2019" name="BMC Genomics">
        <title>A new reference genome for Sorghum bicolor reveals high levels of sequence similarity between sweet and grain genotypes: implications for the genetics of sugar metabolism.</title>
        <authorList>
            <person name="Cooper E.A."/>
            <person name="Brenton Z.W."/>
            <person name="Flinn B.S."/>
            <person name="Jenkins J."/>
            <person name="Shu S."/>
            <person name="Flowers D."/>
            <person name="Luo F."/>
            <person name="Wang Y."/>
            <person name="Xia P."/>
            <person name="Barry K."/>
            <person name="Daum C."/>
            <person name="Lipzen A."/>
            <person name="Yoshinaga Y."/>
            <person name="Schmutz J."/>
            <person name="Saski C."/>
            <person name="Vermerris W."/>
            <person name="Kresovich S."/>
        </authorList>
    </citation>
    <scope>NUCLEOTIDE SEQUENCE</scope>
</reference>
<comment type="caution">
    <text evidence="2">The sequence shown here is derived from an EMBL/GenBank/DDBJ whole genome shotgun (WGS) entry which is preliminary data.</text>
</comment>
<evidence type="ECO:0000313" key="2">
    <source>
        <dbReference type="EMBL" id="KAG0525962.1"/>
    </source>
</evidence>
<dbReference type="EMBL" id="CM027685">
    <property type="protein sequence ID" value="KAG0525962.1"/>
    <property type="molecule type" value="Genomic_DNA"/>
</dbReference>
<dbReference type="PANTHER" id="PTHR35730">
    <property type="entry name" value="KINETOCHORE PROTEIN SPC24 HOMOLOG-RELATED"/>
    <property type="match status" value="1"/>
</dbReference>